<protein>
    <submittedName>
        <fullName evidence="1">Methylase</fullName>
    </submittedName>
</protein>
<dbReference type="GO" id="GO:0008168">
    <property type="term" value="F:methyltransferase activity"/>
    <property type="evidence" value="ECO:0007669"/>
    <property type="project" value="UniProtKB-KW"/>
</dbReference>
<dbReference type="InterPro" id="IPR024524">
    <property type="entry name" value="DUF3800"/>
</dbReference>
<keyword evidence="1" id="KW-0489">Methyltransferase</keyword>
<evidence type="ECO:0000313" key="1">
    <source>
        <dbReference type="EMBL" id="TMQ74933.1"/>
    </source>
</evidence>
<organism evidence="1 2">
    <name type="scientific">Candidatus Accumulibacter phosphatis</name>
    <dbReference type="NCBI Taxonomy" id="327160"/>
    <lineage>
        <taxon>Bacteria</taxon>
        <taxon>Pseudomonadati</taxon>
        <taxon>Pseudomonadota</taxon>
        <taxon>Betaproteobacteria</taxon>
        <taxon>Candidatus Accumulibacter</taxon>
    </lineage>
</organism>
<accession>A0A5S4F2I5</accession>
<keyword evidence="2" id="KW-1185">Reference proteome</keyword>
<keyword evidence="1" id="KW-0808">Transferase</keyword>
<sequence length="274" mass="31632">MNTADPPSTLHFFVDEAGDPTLFDAKGRILVGQEGCSKTFILGKLDVEDPAALHAALAQLRADLLADPYFKRVPSMQAERGKTARAFHAKDDVPEVRREVFRVLMRFDLRFYGVVRHKAALLDYVRQRNDREAGYRYRGDELYDTLVEELFRRYHPLTDRLEICFATRGNKSRTHAFRSAIEKAETRFESQYGIRRSAAVAIVASTPPQKAGLQAVDYFLWALQRHYERGESRYIELVWDKVVEIEDLDHIEGRRKGVLYNKRRPLIVGQEVSE</sequence>
<dbReference type="Proteomes" id="UP000306324">
    <property type="component" value="Unassembled WGS sequence"/>
</dbReference>
<dbReference type="Pfam" id="PF12686">
    <property type="entry name" value="DUF3800"/>
    <property type="match status" value="1"/>
</dbReference>
<dbReference type="GO" id="GO:0032259">
    <property type="term" value="P:methylation"/>
    <property type="evidence" value="ECO:0007669"/>
    <property type="project" value="UniProtKB-KW"/>
</dbReference>
<comment type="caution">
    <text evidence="1">The sequence shown here is derived from an EMBL/GenBank/DDBJ whole genome shotgun (WGS) entry which is preliminary data.</text>
</comment>
<dbReference type="OrthoDB" id="277376at2"/>
<dbReference type="EMBL" id="SWAD01000136">
    <property type="protein sequence ID" value="TMQ74933.1"/>
    <property type="molecule type" value="Genomic_DNA"/>
</dbReference>
<name>A0A5S4F2I5_9PROT</name>
<gene>
    <name evidence="1" type="ORF">ACCUM_2454</name>
</gene>
<dbReference type="RefSeq" id="WP_138678990.1">
    <property type="nucleotide sequence ID" value="NZ_SWAD01000136.1"/>
</dbReference>
<reference evidence="1 2" key="1">
    <citation type="submission" date="2019-04" db="EMBL/GenBank/DDBJ databases">
        <title>A novel phosphate-accumulating bacterium identified in bioreactor for phosphate removal from wastewater.</title>
        <authorList>
            <person name="Kotlyarov R.Y."/>
            <person name="Beletsky A.V."/>
            <person name="Kallistova A.Y."/>
            <person name="Dorofeev A.G."/>
            <person name="Nikolaev Y.Y."/>
            <person name="Pimenov N.V."/>
            <person name="Ravin N.V."/>
            <person name="Mardanov A.V."/>
        </authorList>
    </citation>
    <scope>NUCLEOTIDE SEQUENCE [LARGE SCALE GENOMIC DNA]</scope>
    <source>
        <strain evidence="1 2">Bin19</strain>
    </source>
</reference>
<dbReference type="AlphaFoldDB" id="A0A5S4F2I5"/>
<evidence type="ECO:0000313" key="2">
    <source>
        <dbReference type="Proteomes" id="UP000306324"/>
    </source>
</evidence>
<proteinExistence type="predicted"/>